<keyword evidence="1 4" id="KW-0547">Nucleotide-binding</keyword>
<evidence type="ECO:0000256" key="3">
    <source>
        <dbReference type="ARBA" id="ARBA00023134"/>
    </source>
</evidence>
<dbReference type="Pfam" id="PF22740">
    <property type="entry name" value="PapZ_C"/>
    <property type="match status" value="1"/>
</dbReference>
<dbReference type="GO" id="GO:0005525">
    <property type="term" value="F:GTP binding"/>
    <property type="evidence" value="ECO:0007669"/>
    <property type="project" value="UniProtKB-UniRule"/>
</dbReference>
<dbReference type="GO" id="GO:0005524">
    <property type="term" value="F:ATP binding"/>
    <property type="evidence" value="ECO:0007669"/>
    <property type="project" value="UniProtKB-UniRule"/>
</dbReference>
<feature type="domain" description="RapZ C-terminal" evidence="6">
    <location>
        <begin position="167"/>
        <end position="284"/>
    </location>
</feature>
<comment type="caution">
    <text evidence="4">Lacks conserved residue(s) required for the propagation of feature annotation.</text>
</comment>
<keyword evidence="8" id="KW-1185">Reference proteome</keyword>
<sequence length="286" mass="31813">MTAVAQFVVVAGMSGAGRTQVGHVLEDLGWFVIDNLPPSLVPKVAELAQLPGSDLDRIALVVGPATKNERLLDAISGLRDGGAEVQLMFLDADTDTLVRRYESTRRRHPQRTEEGLSEAIEAERSDLEPVKVASDLVIDTTSMSVHDLRRRLGDDYAPEQGQAKVLVSVESFAYPKGVPGDADLVIDCRFLPNPHWNEDLRDHDGREDAVQRWLRDQPITDQAYEQLRSFLTTAIPGYLHEGRAYLNLAMGCTGGKHRSVAMTERFAAWLRTEGYTVRVRHRELDA</sequence>
<evidence type="ECO:0000259" key="6">
    <source>
        <dbReference type="Pfam" id="PF22740"/>
    </source>
</evidence>
<dbReference type="InterPro" id="IPR027417">
    <property type="entry name" value="P-loop_NTPase"/>
</dbReference>
<dbReference type="Proteomes" id="UP000018291">
    <property type="component" value="Unassembled WGS sequence"/>
</dbReference>
<keyword evidence="3 4" id="KW-0342">GTP-binding</keyword>
<protein>
    <submittedName>
        <fullName evidence="7">Putative P-loop-containing kinase</fullName>
    </submittedName>
</protein>
<accession>R4Z4P4</accession>
<evidence type="ECO:0000256" key="4">
    <source>
        <dbReference type="HAMAP-Rule" id="MF_00636"/>
    </source>
</evidence>
<keyword evidence="7" id="KW-0418">Kinase</keyword>
<evidence type="ECO:0000256" key="2">
    <source>
        <dbReference type="ARBA" id="ARBA00022840"/>
    </source>
</evidence>
<dbReference type="Pfam" id="PF03668">
    <property type="entry name" value="RapZ-like_N"/>
    <property type="match status" value="1"/>
</dbReference>
<keyword evidence="2 4" id="KW-0067">ATP-binding</keyword>
<dbReference type="InterPro" id="IPR005337">
    <property type="entry name" value="RapZ-like"/>
</dbReference>
<dbReference type="NCBIfam" id="NF003828">
    <property type="entry name" value="PRK05416.1"/>
    <property type="match status" value="1"/>
</dbReference>
<dbReference type="AlphaFoldDB" id="R4Z4P4"/>
<reference evidence="7 8" key="1">
    <citation type="journal article" date="2013" name="ISME J.">
        <title>Metabolic model for the filamentous 'Candidatus Microthrix parvicella' based on genomic and metagenomic analyses.</title>
        <authorList>
            <person name="Jon McIlroy S."/>
            <person name="Kristiansen R."/>
            <person name="Albertsen M."/>
            <person name="Michael Karst S."/>
            <person name="Rossetti S."/>
            <person name="Lund Nielsen J."/>
            <person name="Tandoi V."/>
            <person name="James Seviour R."/>
            <person name="Nielsen P.H."/>
        </authorList>
    </citation>
    <scope>NUCLEOTIDE SEQUENCE [LARGE SCALE GENOMIC DNA]</scope>
    <source>
        <strain evidence="7 8">RN1</strain>
    </source>
</reference>
<organism evidence="7 8">
    <name type="scientific">Candidatus Neomicrothrix parvicella RN1</name>
    <dbReference type="NCBI Taxonomy" id="1229780"/>
    <lineage>
        <taxon>Bacteria</taxon>
        <taxon>Bacillati</taxon>
        <taxon>Actinomycetota</taxon>
        <taxon>Acidimicrobiia</taxon>
        <taxon>Acidimicrobiales</taxon>
        <taxon>Microthrixaceae</taxon>
        <taxon>Candidatus Neomicrothrix</taxon>
    </lineage>
</organism>
<evidence type="ECO:0000259" key="5">
    <source>
        <dbReference type="Pfam" id="PF03668"/>
    </source>
</evidence>
<feature type="domain" description="RapZ-like N-terminal" evidence="5">
    <location>
        <begin position="6"/>
        <end position="155"/>
    </location>
</feature>
<name>R4Z4P4_9ACTN</name>
<proteinExistence type="inferred from homology"/>
<evidence type="ECO:0000313" key="7">
    <source>
        <dbReference type="EMBL" id="CCM65869.1"/>
    </source>
</evidence>
<gene>
    <name evidence="7" type="ORF">BN381_80399</name>
</gene>
<dbReference type="PANTHER" id="PTHR30448:SF0">
    <property type="entry name" value="RNASE ADAPTER PROTEIN RAPZ"/>
    <property type="match status" value="1"/>
</dbReference>
<dbReference type="PIRSF" id="PIRSF005052">
    <property type="entry name" value="P-loopkin"/>
    <property type="match status" value="1"/>
</dbReference>
<dbReference type="SUPFAM" id="SSF52540">
    <property type="entry name" value="P-loop containing nucleoside triphosphate hydrolases"/>
    <property type="match status" value="1"/>
</dbReference>
<dbReference type="HOGENOM" id="CLU_059558_0_0_11"/>
<dbReference type="EMBL" id="CANL01000078">
    <property type="protein sequence ID" value="CCM65869.1"/>
    <property type="molecule type" value="Genomic_DNA"/>
</dbReference>
<dbReference type="HAMAP" id="MF_00636">
    <property type="entry name" value="RapZ_like"/>
    <property type="match status" value="1"/>
</dbReference>
<dbReference type="PANTHER" id="PTHR30448">
    <property type="entry name" value="RNASE ADAPTER PROTEIN RAPZ"/>
    <property type="match status" value="1"/>
</dbReference>
<dbReference type="InterPro" id="IPR053931">
    <property type="entry name" value="RapZ_C"/>
</dbReference>
<dbReference type="GO" id="GO:0016301">
    <property type="term" value="F:kinase activity"/>
    <property type="evidence" value="ECO:0007669"/>
    <property type="project" value="UniProtKB-KW"/>
</dbReference>
<feature type="binding site" evidence="4">
    <location>
        <begin position="12"/>
        <end position="19"/>
    </location>
    <ligand>
        <name>ATP</name>
        <dbReference type="ChEBI" id="CHEBI:30616"/>
    </ligand>
</feature>
<comment type="caution">
    <text evidence="7">The sequence shown here is derived from an EMBL/GenBank/DDBJ whole genome shotgun (WGS) entry which is preliminary data.</text>
</comment>
<evidence type="ECO:0000256" key="1">
    <source>
        <dbReference type="ARBA" id="ARBA00022741"/>
    </source>
</evidence>
<dbReference type="InterPro" id="IPR053930">
    <property type="entry name" value="RapZ-like_N"/>
</dbReference>
<dbReference type="Gene3D" id="3.40.50.300">
    <property type="entry name" value="P-loop containing nucleotide triphosphate hydrolases"/>
    <property type="match status" value="1"/>
</dbReference>
<dbReference type="STRING" id="1229780.BN381_80399"/>
<dbReference type="eggNOG" id="COG1660">
    <property type="taxonomic scope" value="Bacteria"/>
</dbReference>
<keyword evidence="7" id="KW-0808">Transferase</keyword>
<evidence type="ECO:0000313" key="8">
    <source>
        <dbReference type="Proteomes" id="UP000018291"/>
    </source>
</evidence>